<dbReference type="EMBL" id="CGIH01000026">
    <property type="protein sequence ID" value="CFX56114.1"/>
    <property type="molecule type" value="Genomic_DNA"/>
</dbReference>
<evidence type="ECO:0000313" key="7">
    <source>
        <dbReference type="Proteomes" id="UP000045545"/>
    </source>
</evidence>
<evidence type="ECO:0000256" key="3">
    <source>
        <dbReference type="PROSITE-ProRule" id="PRU00169"/>
    </source>
</evidence>
<comment type="function">
    <text evidence="2">May play the central regulatory role in sporulation. It may be an element of the effector pathway responsible for the activation of sporulation genes in response to nutritional stress. Spo0A may act in concert with spo0H (a sigma factor) to control the expression of some genes that are critical to the sporulation process.</text>
</comment>
<name>A0A0E3W373_9FIRM</name>
<dbReference type="InterPro" id="IPR036388">
    <property type="entry name" value="WH-like_DNA-bd_sf"/>
</dbReference>
<evidence type="ECO:0000256" key="2">
    <source>
        <dbReference type="ARBA" id="ARBA00024867"/>
    </source>
</evidence>
<dbReference type="AlphaFoldDB" id="A0A0E3W373"/>
<feature type="domain" description="Response regulatory" evidence="4">
    <location>
        <begin position="4"/>
        <end position="112"/>
    </location>
</feature>
<dbReference type="GO" id="GO:0000160">
    <property type="term" value="P:phosphorelay signal transduction system"/>
    <property type="evidence" value="ECO:0007669"/>
    <property type="project" value="InterPro"/>
</dbReference>
<proteinExistence type="predicted"/>
<evidence type="ECO:0000313" key="6">
    <source>
        <dbReference type="EMBL" id="CFX56114.1"/>
    </source>
</evidence>
<dbReference type="InterPro" id="IPR008327">
    <property type="entry name" value="Sig_transdc_resp-reg_antiterm"/>
</dbReference>
<dbReference type="InterPro" id="IPR001789">
    <property type="entry name" value="Sig_transdc_resp-reg_receiver"/>
</dbReference>
<dbReference type="RefSeq" id="WP_052729652.1">
    <property type="nucleotide sequence ID" value="NZ_CGIH01000026.1"/>
</dbReference>
<dbReference type="InterPro" id="IPR011006">
    <property type="entry name" value="CheY-like_superfamily"/>
</dbReference>
<dbReference type="Pfam" id="PF03861">
    <property type="entry name" value="ANTAR"/>
    <property type="match status" value="1"/>
</dbReference>
<dbReference type="STRING" id="690567.1444"/>
<protein>
    <recommendedName>
        <fullName evidence="1">Stage 0 sporulation protein A homolog</fullName>
    </recommendedName>
</protein>
<reference evidence="6 7" key="1">
    <citation type="submission" date="2015-03" db="EMBL/GenBank/DDBJ databases">
        <authorList>
            <person name="Murphy D."/>
        </authorList>
    </citation>
    <scope>NUCLEOTIDE SEQUENCE [LARGE SCALE GENOMIC DNA]</scope>
    <source>
        <strain evidence="6 7">OL-4</strain>
    </source>
</reference>
<keyword evidence="3" id="KW-0597">Phosphoprotein</keyword>
<dbReference type="PROSITE" id="PS50921">
    <property type="entry name" value="ANTAR"/>
    <property type="match status" value="1"/>
</dbReference>
<evidence type="ECO:0000259" key="4">
    <source>
        <dbReference type="PROSITE" id="PS50110"/>
    </source>
</evidence>
<dbReference type="SMART" id="SM01012">
    <property type="entry name" value="ANTAR"/>
    <property type="match status" value="1"/>
</dbReference>
<dbReference type="PIRSF" id="PIRSF036382">
    <property type="entry name" value="RR_antiterm"/>
    <property type="match status" value="1"/>
</dbReference>
<evidence type="ECO:0000259" key="5">
    <source>
        <dbReference type="PROSITE" id="PS50921"/>
    </source>
</evidence>
<dbReference type="Gene3D" id="1.10.10.10">
    <property type="entry name" value="Winged helix-like DNA-binding domain superfamily/Winged helix DNA-binding domain"/>
    <property type="match status" value="1"/>
</dbReference>
<dbReference type="Gene3D" id="3.40.50.2300">
    <property type="match status" value="1"/>
</dbReference>
<feature type="domain" description="ANTAR" evidence="5">
    <location>
        <begin position="118"/>
        <end position="179"/>
    </location>
</feature>
<dbReference type="Proteomes" id="UP000045545">
    <property type="component" value="Unassembled WGS sequence"/>
</dbReference>
<evidence type="ECO:0000256" key="1">
    <source>
        <dbReference type="ARBA" id="ARBA00018672"/>
    </source>
</evidence>
<gene>
    <name evidence="6" type="ORF">1444</name>
</gene>
<dbReference type="PROSITE" id="PS50110">
    <property type="entry name" value="RESPONSE_REGULATORY"/>
    <property type="match status" value="1"/>
</dbReference>
<dbReference type="InterPro" id="IPR005561">
    <property type="entry name" value="ANTAR"/>
</dbReference>
<accession>A0A0E3W373</accession>
<feature type="modified residue" description="4-aspartylphosphate" evidence="3">
    <location>
        <position position="54"/>
    </location>
</feature>
<organism evidence="6 7">
    <name type="scientific">Syntrophomonas zehnderi OL-4</name>
    <dbReference type="NCBI Taxonomy" id="690567"/>
    <lineage>
        <taxon>Bacteria</taxon>
        <taxon>Bacillati</taxon>
        <taxon>Bacillota</taxon>
        <taxon>Clostridia</taxon>
        <taxon>Eubacteriales</taxon>
        <taxon>Syntrophomonadaceae</taxon>
        <taxon>Syntrophomonas</taxon>
    </lineage>
</organism>
<dbReference type="GO" id="GO:0003723">
    <property type="term" value="F:RNA binding"/>
    <property type="evidence" value="ECO:0007669"/>
    <property type="project" value="InterPro"/>
</dbReference>
<keyword evidence="7" id="KW-1185">Reference proteome</keyword>
<sequence length="191" mass="21562">MGGKIIIASASVPEKKFLNDSLVRAGHHVIAESNNMSHAFRRTRSLDCDLVIVDNNLDGGKGLKTASIISEDHLAAVLLLVDGEMFPATKSFHYLIRPIYYNTLIPAVEAALWHWQRELAMQEQIRTLEEKLKTRKLLDRAKGILIDKLKLSENEAHHFIQREAMNSGSTLRQIATEIINQEQKIKPIDSN</sequence>
<dbReference type="SUPFAM" id="SSF52172">
    <property type="entry name" value="CheY-like"/>
    <property type="match status" value="1"/>
</dbReference>